<proteinExistence type="predicted"/>
<feature type="compositionally biased region" description="Gly residues" evidence="3">
    <location>
        <begin position="96"/>
        <end position="106"/>
    </location>
</feature>
<gene>
    <name evidence="4" type="ORF">CGLV_VP6</name>
</gene>
<evidence type="ECO:0000313" key="5">
    <source>
        <dbReference type="Proteomes" id="UP000128759"/>
    </source>
</evidence>
<organism evidence="4 5">
    <name type="scientific">Changuinola virus</name>
    <dbReference type="NCBI Taxonomy" id="40052"/>
    <lineage>
        <taxon>Viruses</taxon>
        <taxon>Riboviria</taxon>
        <taxon>Orthornavirae</taxon>
        <taxon>Duplornaviricota</taxon>
        <taxon>Resentoviricetes</taxon>
        <taxon>Reovirales</taxon>
        <taxon>Sedoreoviridae</taxon>
        <taxon>Orbivirus</taxon>
        <taxon>Orbivirus changuinolaense</taxon>
    </lineage>
</organism>
<reference evidence="4 5" key="1">
    <citation type="journal article" date="2014" name="J. Gen. Virol.">
        <title>Genetic and biological characterization of selected Changuinola viruses (Reoviridae, Orbivirus) from Brazil.</title>
        <authorList>
            <person name="Silva S.P."/>
            <person name="Dilcher M."/>
            <person name="Weber F."/>
            <person name="Hufert F.T."/>
            <person name="Weidmann M."/>
            <person name="Cardoso J.F."/>
            <person name="Carvalho V.L."/>
            <person name="Chiang J.O."/>
            <person name="Martins L.C."/>
            <person name="Lima C.P."/>
            <person name="Da Silva D.E."/>
            <person name="Vianez-Junior J.L."/>
            <person name="Popov V.L."/>
            <person name="Travassos da Rosa A.P."/>
            <person name="Tesh R.B."/>
            <person name="Vasconcelos P.F."/>
            <person name="Nunes M.R."/>
        </authorList>
    </citation>
    <scope>NUCLEOTIDE SEQUENCE [LARGE SCALE GENOMIC DNA]</scope>
    <source>
        <strain evidence="4">CGLV/BE AR 478620</strain>
    </source>
</reference>
<evidence type="ECO:0000256" key="2">
    <source>
        <dbReference type="ARBA" id="ARBA00022844"/>
    </source>
</evidence>
<feature type="region of interest" description="Disordered" evidence="3">
    <location>
        <begin position="34"/>
        <end position="125"/>
    </location>
</feature>
<keyword evidence="4" id="KW-0547">Nucleotide-binding</keyword>
<keyword evidence="4" id="KW-0378">Hydrolase</keyword>
<evidence type="ECO:0000256" key="3">
    <source>
        <dbReference type="SAM" id="MobiDB-lite"/>
    </source>
</evidence>
<dbReference type="GO" id="GO:0019028">
    <property type="term" value="C:viral capsid"/>
    <property type="evidence" value="ECO:0007669"/>
    <property type="project" value="InterPro"/>
</dbReference>
<comment type="subcellular location">
    <subcellularLocation>
        <location evidence="1">Virion</location>
    </subcellularLocation>
</comment>
<sequence>MSIAVLLVPGDLIEKIKAELVERQIQIDLVDWKKEGKTEDATKNSSTKEESNREGLGGESKTDNEEENKNGKTADQNREGDRGEGKEILQHEHVQRGGGSETGDGVAGRTATRSEAGAGGEGRMGVLTDEISKRIKQKLGVEVEVYPNGETILFLEKHVQNELLLDKEQIAQQLEVFRVIQKKEKKDKSVKVEKIMSMKKLIDLVGKKDVNEKPISARQSGVRLVSNNIKHVNKATAYFTAPTGDTNWKNVAREAAKNGNIMAYHSESDDTAKDLLHLIDHL</sequence>
<dbReference type="InterPro" id="IPR001399">
    <property type="entry name" value="Orbi_VP6"/>
</dbReference>
<keyword evidence="4" id="KW-0067">ATP-binding</keyword>
<name>U5YLE8_9REOV</name>
<feature type="compositionally biased region" description="Basic and acidic residues" evidence="3">
    <location>
        <begin position="34"/>
        <end position="53"/>
    </location>
</feature>
<dbReference type="Pfam" id="PF01516">
    <property type="entry name" value="Orbi_VP6"/>
    <property type="match status" value="2"/>
</dbReference>
<dbReference type="EMBL" id="KF690629">
    <property type="protein sequence ID" value="AGZ91993.1"/>
    <property type="molecule type" value="Genomic_RNA"/>
</dbReference>
<protein>
    <submittedName>
        <fullName evidence="4">Helicase VP6</fullName>
    </submittedName>
</protein>
<dbReference type="Proteomes" id="UP000128759">
    <property type="component" value="Genome"/>
</dbReference>
<evidence type="ECO:0000313" key="4">
    <source>
        <dbReference type="EMBL" id="AGZ91993.1"/>
    </source>
</evidence>
<feature type="compositionally biased region" description="Basic and acidic residues" evidence="3">
    <location>
        <begin position="60"/>
        <end position="95"/>
    </location>
</feature>
<dbReference type="GO" id="GO:0004386">
    <property type="term" value="F:helicase activity"/>
    <property type="evidence" value="ECO:0007669"/>
    <property type="project" value="UniProtKB-KW"/>
</dbReference>
<dbReference type="GO" id="GO:0005198">
    <property type="term" value="F:structural molecule activity"/>
    <property type="evidence" value="ECO:0007669"/>
    <property type="project" value="InterPro"/>
</dbReference>
<keyword evidence="2" id="KW-0946">Virion</keyword>
<accession>U5YLE8</accession>
<evidence type="ECO:0000256" key="1">
    <source>
        <dbReference type="ARBA" id="ARBA00004328"/>
    </source>
</evidence>
<dbReference type="PRINTS" id="PR00902">
    <property type="entry name" value="VP6CAPSID"/>
</dbReference>
<keyword evidence="4" id="KW-0347">Helicase</keyword>